<reference evidence="1 2" key="1">
    <citation type="submission" date="2018-01" db="EMBL/GenBank/DDBJ databases">
        <title>Metagenomic assembled genomes from two thermal pools in the Uzon Caldera, Kamchatka, Russia.</title>
        <authorList>
            <person name="Wilkins L."/>
            <person name="Ettinger C."/>
        </authorList>
    </citation>
    <scope>NUCLEOTIDE SEQUENCE [LARGE SCALE GENOMIC DNA]</scope>
    <source>
        <strain evidence="1">ZAV-15</strain>
    </source>
</reference>
<protein>
    <submittedName>
        <fullName evidence="1">Uncharacterized protein</fullName>
    </submittedName>
</protein>
<dbReference type="EMBL" id="PNIE01000028">
    <property type="protein sequence ID" value="PMP63750.1"/>
    <property type="molecule type" value="Genomic_DNA"/>
</dbReference>
<accession>A0A2N7PKE8</accession>
<dbReference type="AlphaFoldDB" id="A0A2N7PKE8"/>
<comment type="caution">
    <text evidence="1">The sequence shown here is derived from an EMBL/GenBank/DDBJ whole genome shotgun (WGS) entry which is preliminary data.</text>
</comment>
<sequence length="69" mass="7526">MWGMGLPFALLGGALIVSGFNSHVEAKKAQLAPAERADVQTCYSSQSEIKYLHANGKFKVIESCEPREN</sequence>
<dbReference type="Proteomes" id="UP000235731">
    <property type="component" value="Unassembled WGS sequence"/>
</dbReference>
<gene>
    <name evidence="1" type="ORF">C0197_01890</name>
</gene>
<proteinExistence type="predicted"/>
<evidence type="ECO:0000313" key="1">
    <source>
        <dbReference type="EMBL" id="PMP63750.1"/>
    </source>
</evidence>
<organism evidence="1 2">
    <name type="scientific">Caldimicrobium thiodismutans</name>
    <dbReference type="NCBI Taxonomy" id="1653476"/>
    <lineage>
        <taxon>Bacteria</taxon>
        <taxon>Pseudomonadati</taxon>
        <taxon>Thermodesulfobacteriota</taxon>
        <taxon>Thermodesulfobacteria</taxon>
        <taxon>Thermodesulfobacteriales</taxon>
        <taxon>Thermodesulfobacteriaceae</taxon>
        <taxon>Caldimicrobium</taxon>
    </lineage>
</organism>
<name>A0A2N7PKE8_9BACT</name>
<evidence type="ECO:0000313" key="2">
    <source>
        <dbReference type="Proteomes" id="UP000235731"/>
    </source>
</evidence>